<protein>
    <submittedName>
        <fullName evidence="3">AMP-binding protein</fullName>
    </submittedName>
</protein>
<dbReference type="Pfam" id="PF00501">
    <property type="entry name" value="AMP-binding"/>
    <property type="match status" value="1"/>
</dbReference>
<dbReference type="InterPro" id="IPR000873">
    <property type="entry name" value="AMP-dep_synth/lig_dom"/>
</dbReference>
<dbReference type="Proteomes" id="UP001571476">
    <property type="component" value="Unassembled WGS sequence"/>
</dbReference>
<reference evidence="3 4" key="1">
    <citation type="submission" date="2024-08" db="EMBL/GenBank/DDBJ databases">
        <title>Genome sequence of Streptomyces aureus CACIA-1.46HGO.</title>
        <authorList>
            <person name="Evangelista-Martinez Z."/>
        </authorList>
    </citation>
    <scope>NUCLEOTIDE SEQUENCE [LARGE SCALE GENOMIC DNA]</scope>
    <source>
        <strain evidence="3 4">CACIA-1.46HGO</strain>
    </source>
</reference>
<dbReference type="Gene3D" id="3.30.300.30">
    <property type="match status" value="1"/>
</dbReference>
<dbReference type="PANTHER" id="PTHR43767:SF10">
    <property type="entry name" value="SURFACTIN SYNTHASE SUBUNIT 1"/>
    <property type="match status" value="1"/>
</dbReference>
<sequence length="566" mass="61512">MKIEEYLEDLRARQARVRPHGTPSDVVYPLGEISVPDHVAHWARLRPDRAAVVFEGRTVTYRELDELSRRVAGRLASEGVGAGDRVAVHLPNCPQFLIAFLAVLRLGAVHVPVNPMFQGAELAYELEDCGAETVITLDTSLPLLASVRQQTAVRRVFVTSLTEMALAAATAPDAVAIEGFAVHTWAQAVAHEPAGGAPADLDALAALNYTGGTSGLPKGCMHTQRHMIYTIATSAAATRQTADGEVVVLCYIPVFWIAGEDLGILNPLMLGGTSVLMPRWDPDRVLRAIDTHKVTTMVGTVENYLELLDRPDFASYDLSSLVDPLCTSFIRKLDIGVRRRWATAAGTHSVLREAAYGMTETHTIDVTPYGFQDGDQDLHAEPVFCGLPMPGTDIAVVSPLTGEPLPLGEAGEIVVRSPSVTTGYWNKPDATARQLRDGWLHTGDNGRINDDGCLHYLGRDKDLIKVKGMSVFPAEVEMLLCRHPDVHTAAVVPAADPSKGQIPVAFVTLRQKGAVESAVLRDWARESMAAYKVPLVEIVDEMPMTTTMKIRKVDLSTRAQQLADDR</sequence>
<dbReference type="InterPro" id="IPR020845">
    <property type="entry name" value="AMP-binding_CS"/>
</dbReference>
<evidence type="ECO:0000313" key="4">
    <source>
        <dbReference type="Proteomes" id="UP001571476"/>
    </source>
</evidence>
<dbReference type="PANTHER" id="PTHR43767">
    <property type="entry name" value="LONG-CHAIN-FATTY-ACID--COA LIGASE"/>
    <property type="match status" value="1"/>
</dbReference>
<keyword evidence="4" id="KW-1185">Reference proteome</keyword>
<evidence type="ECO:0000259" key="1">
    <source>
        <dbReference type="Pfam" id="PF00501"/>
    </source>
</evidence>
<evidence type="ECO:0000313" key="3">
    <source>
        <dbReference type="EMBL" id="MFA3839906.1"/>
    </source>
</evidence>
<accession>A0ABV4SNX9</accession>
<feature type="domain" description="AMP-dependent synthetase/ligase" evidence="1">
    <location>
        <begin position="40"/>
        <end position="425"/>
    </location>
</feature>
<feature type="domain" description="AMP-binding enzyme C-terminal" evidence="2">
    <location>
        <begin position="475"/>
        <end position="549"/>
    </location>
</feature>
<dbReference type="EMBL" id="JBGOSP010000014">
    <property type="protein sequence ID" value="MFA3839906.1"/>
    <property type="molecule type" value="Genomic_DNA"/>
</dbReference>
<name>A0ABV4SNX9_9ACTN</name>
<dbReference type="PROSITE" id="PS00455">
    <property type="entry name" value="AMP_BINDING"/>
    <property type="match status" value="1"/>
</dbReference>
<gene>
    <name evidence="3" type="ORF">ACEG43_27640</name>
</gene>
<organism evidence="3 4">
    <name type="scientific">Streptomyces aureus</name>
    <dbReference type="NCBI Taxonomy" id="193461"/>
    <lineage>
        <taxon>Bacteria</taxon>
        <taxon>Bacillati</taxon>
        <taxon>Actinomycetota</taxon>
        <taxon>Actinomycetes</taxon>
        <taxon>Kitasatosporales</taxon>
        <taxon>Streptomycetaceae</taxon>
        <taxon>Streptomyces</taxon>
    </lineage>
</organism>
<dbReference type="SUPFAM" id="SSF56801">
    <property type="entry name" value="Acetyl-CoA synthetase-like"/>
    <property type="match status" value="1"/>
</dbReference>
<proteinExistence type="predicted"/>
<dbReference type="InterPro" id="IPR045851">
    <property type="entry name" value="AMP-bd_C_sf"/>
</dbReference>
<dbReference type="Pfam" id="PF13193">
    <property type="entry name" value="AMP-binding_C"/>
    <property type="match status" value="1"/>
</dbReference>
<dbReference type="Gene3D" id="3.40.50.12780">
    <property type="entry name" value="N-terminal domain of ligase-like"/>
    <property type="match status" value="1"/>
</dbReference>
<comment type="caution">
    <text evidence="3">The sequence shown here is derived from an EMBL/GenBank/DDBJ whole genome shotgun (WGS) entry which is preliminary data.</text>
</comment>
<evidence type="ECO:0000259" key="2">
    <source>
        <dbReference type="Pfam" id="PF13193"/>
    </source>
</evidence>
<dbReference type="InterPro" id="IPR050237">
    <property type="entry name" value="ATP-dep_AMP-bd_enzyme"/>
</dbReference>
<dbReference type="InterPro" id="IPR025110">
    <property type="entry name" value="AMP-bd_C"/>
</dbReference>
<dbReference type="InterPro" id="IPR042099">
    <property type="entry name" value="ANL_N_sf"/>
</dbReference>
<dbReference type="RefSeq" id="WP_372564611.1">
    <property type="nucleotide sequence ID" value="NZ_JBGOSP010000014.1"/>
</dbReference>